<evidence type="ECO:0000313" key="3">
    <source>
        <dbReference type="Proteomes" id="UP000246050"/>
    </source>
</evidence>
<proteinExistence type="predicted"/>
<feature type="compositionally biased region" description="Low complexity" evidence="1">
    <location>
        <begin position="27"/>
        <end position="55"/>
    </location>
</feature>
<comment type="caution">
    <text evidence="2">The sequence shown here is derived from an EMBL/GenBank/DDBJ whole genome shotgun (WGS) entry which is preliminary data.</text>
</comment>
<evidence type="ECO:0000256" key="1">
    <source>
        <dbReference type="SAM" id="MobiDB-lite"/>
    </source>
</evidence>
<dbReference type="EMBL" id="QGKS01000286">
    <property type="protein sequence ID" value="PWR12639.1"/>
    <property type="molecule type" value="Genomic_DNA"/>
</dbReference>
<feature type="region of interest" description="Disordered" evidence="1">
    <location>
        <begin position="1"/>
        <end position="56"/>
    </location>
</feature>
<gene>
    <name evidence="2" type="ORF">DKT69_23520</name>
</gene>
<dbReference type="AlphaFoldDB" id="A0A317DCW2"/>
<reference evidence="2 3" key="1">
    <citation type="submission" date="2018-05" db="EMBL/GenBank/DDBJ databases">
        <title>Micromonosporas from Atacama Desert.</title>
        <authorList>
            <person name="Carro L."/>
            <person name="Golinska P."/>
            <person name="Klenk H.-P."/>
            <person name="Goodfellow M."/>
        </authorList>
    </citation>
    <scope>NUCLEOTIDE SEQUENCE [LARGE SCALE GENOMIC DNA]</scope>
    <source>
        <strain evidence="2 3">4G51</strain>
    </source>
</reference>
<accession>A0A317DCW2</accession>
<protein>
    <submittedName>
        <fullName evidence="2">Uncharacterized protein</fullName>
    </submittedName>
</protein>
<evidence type="ECO:0000313" key="2">
    <source>
        <dbReference type="EMBL" id="PWR12639.1"/>
    </source>
</evidence>
<dbReference type="Proteomes" id="UP000246050">
    <property type="component" value="Unassembled WGS sequence"/>
</dbReference>
<name>A0A317DCW2_9ACTN</name>
<sequence>MHAVHPATEVPSMTRNAPSQKPEAETTEPAAATPAKVTEPAAAAPVDASAADPGDGLVEVELTTHYREAGEDYLPGAKIRVSTERAAALRWSGRAKP</sequence>
<organism evidence="2 3">
    <name type="scientific">Micromonospora sicca</name>
    <dbReference type="NCBI Taxonomy" id="2202420"/>
    <lineage>
        <taxon>Bacteria</taxon>
        <taxon>Bacillati</taxon>
        <taxon>Actinomycetota</taxon>
        <taxon>Actinomycetes</taxon>
        <taxon>Micromonosporales</taxon>
        <taxon>Micromonosporaceae</taxon>
        <taxon>Micromonospora</taxon>
    </lineage>
</organism>